<dbReference type="SUPFAM" id="SSF55785">
    <property type="entry name" value="PYP-like sensor domain (PAS domain)"/>
    <property type="match status" value="2"/>
</dbReference>
<dbReference type="PANTHER" id="PTHR45339:SF5">
    <property type="entry name" value="HISTIDINE KINASE"/>
    <property type="match status" value="1"/>
</dbReference>
<dbReference type="Pfam" id="PF02518">
    <property type="entry name" value="HATPase_c"/>
    <property type="match status" value="1"/>
</dbReference>
<accession>A0A4Y6PSV2</accession>
<gene>
    <name evidence="11" type="ORF">FIV42_11290</name>
</gene>
<protein>
    <recommendedName>
        <fullName evidence="2">histidine kinase</fullName>
        <ecNumber evidence="2">2.7.13.3</ecNumber>
    </recommendedName>
</protein>
<dbReference type="GO" id="GO:0005886">
    <property type="term" value="C:plasma membrane"/>
    <property type="evidence" value="ECO:0007669"/>
    <property type="project" value="UniProtKB-SubCell"/>
</dbReference>
<dbReference type="InterPro" id="IPR008207">
    <property type="entry name" value="Sig_transdc_His_kin_Hpt_dom"/>
</dbReference>
<dbReference type="FunFam" id="3.30.565.10:FF:000010">
    <property type="entry name" value="Sensor histidine kinase RcsC"/>
    <property type="match status" value="1"/>
</dbReference>
<dbReference type="InterPro" id="IPR036890">
    <property type="entry name" value="HATPase_C_sf"/>
</dbReference>
<organism evidence="11 12">
    <name type="scientific">Persicimonas caeni</name>
    <dbReference type="NCBI Taxonomy" id="2292766"/>
    <lineage>
        <taxon>Bacteria</taxon>
        <taxon>Deltaproteobacteria</taxon>
        <taxon>Bradymonadales</taxon>
        <taxon>Bradymonadaceae</taxon>
        <taxon>Persicimonas</taxon>
    </lineage>
</organism>
<dbReference type="InterPro" id="IPR001789">
    <property type="entry name" value="Sig_transdc_resp-reg_receiver"/>
</dbReference>
<dbReference type="InterPro" id="IPR017896">
    <property type="entry name" value="4Fe4S_Fe-S-bd"/>
</dbReference>
<dbReference type="CDD" id="cd17546">
    <property type="entry name" value="REC_hyHK_CKI1_RcsC-like"/>
    <property type="match status" value="1"/>
</dbReference>
<dbReference type="Pfam" id="PF00072">
    <property type="entry name" value="Response_reg"/>
    <property type="match status" value="1"/>
</dbReference>
<evidence type="ECO:0000256" key="3">
    <source>
        <dbReference type="ARBA" id="ARBA00022553"/>
    </source>
</evidence>
<evidence type="ECO:0000259" key="8">
    <source>
        <dbReference type="PROSITE" id="PS50113"/>
    </source>
</evidence>
<dbReference type="SMART" id="SM00086">
    <property type="entry name" value="PAC"/>
    <property type="match status" value="2"/>
</dbReference>
<dbReference type="PRINTS" id="PR00344">
    <property type="entry name" value="BCTRLSENSOR"/>
</dbReference>
<feature type="domain" description="HPt" evidence="9">
    <location>
        <begin position="734"/>
        <end position="827"/>
    </location>
</feature>
<dbReference type="InterPro" id="IPR003594">
    <property type="entry name" value="HATPase_dom"/>
</dbReference>
<dbReference type="PROSITE" id="PS51379">
    <property type="entry name" value="4FE4S_FER_2"/>
    <property type="match status" value="1"/>
</dbReference>
<dbReference type="GO" id="GO:0005524">
    <property type="term" value="F:ATP binding"/>
    <property type="evidence" value="ECO:0007669"/>
    <property type="project" value="UniProtKB-KW"/>
</dbReference>
<dbReference type="InterPro" id="IPR036097">
    <property type="entry name" value="HisK_dim/P_sf"/>
</dbReference>
<feature type="domain" description="Response regulatory" evidence="7">
    <location>
        <begin position="576"/>
        <end position="696"/>
    </location>
</feature>
<accession>A0A5B8Y4E3</accession>
<sequence length="838" mass="93423">MTESTQQGDSPCSDVSSDRVNLEKLSRQIPAALYQLQMDAARNFDVPFLSPGAEALLGYDVDQIAREMSPEWFERHVVEDDLEGLWETVEWSTVSGKPFDYTYRYIHPDPSRGIRWIHSSAAIEALGDDQWIWHGVMRDVTEGAERARECRLTSSRLETLIEHLPHTQNLNSLLHDSEERLRSVLASLSDLVVVVDRNRRIIDCHYPPQGPPLTVNPHEFVGKHLEDLGAPDEVLPLYQRALDRVEATGQIECFDYTLDDDKGWRALQATVSPRLDRDGGIDGLTIVVRDITEQKRHEKYLQEAKEKAEATTQARSRFVAHVSHEVRTPINAVLGVTELLAQTDLSAQQQEYLDLIRASADVLLGVAEDVLDFSRNEAARTRLECDQLNLEELCESTAVIMAEPAASKGVDLEVDYDDGAPRWFVGDARRLRQVLLNLVGNAVKFTHQGRVCLRVRVRAVGQKRHKIRFEVADTGIGISAADQEHLFEAFARVDHQRRFYQGTGLGLAICKQLVELMEGTIGVQSARGEGATFWFEVELPGGVPPAELNKPSMCNGCNRSEEECPIHWTPLSGARKVLLVDDDRVNVLVVRKMLEKDGCEVEVAQDGLQAVEKFKEQNYDLVLMDCQMPNLDGYGATRRIREWEGAVGARRHTPVVALTASVVDGLRSKCLDAGMDDLLSKPVRRQALLKAVHHWSEERADEGQTAGLGAEASLTTKLPQVFDHAHLRAQLGDDDSFIAEVVQSFLTTLSEVLPALNRAAVRQNFDELRRYTHQLRGAASNAGALSIAEAASQVEESVGDVSDDRLHALILLLREEAMVFRRLVTDTLAGLSEASELS</sequence>
<dbReference type="CDD" id="cd16922">
    <property type="entry name" value="HATPase_EvgS-ArcB-TorS-like"/>
    <property type="match status" value="1"/>
</dbReference>
<dbReference type="Gene3D" id="1.20.120.160">
    <property type="entry name" value="HPT domain"/>
    <property type="match status" value="1"/>
</dbReference>
<dbReference type="SUPFAM" id="SSF55874">
    <property type="entry name" value="ATPase domain of HSP90 chaperone/DNA topoisomerase II/histidine kinase"/>
    <property type="match status" value="1"/>
</dbReference>
<keyword evidence="3 5" id="KW-0597">Phosphoprotein</keyword>
<dbReference type="InterPro" id="IPR013655">
    <property type="entry name" value="PAS_fold_3"/>
</dbReference>
<dbReference type="CDD" id="cd00130">
    <property type="entry name" value="PAS"/>
    <property type="match status" value="2"/>
</dbReference>
<dbReference type="OrthoDB" id="5378360at2"/>
<dbReference type="InterPro" id="IPR003661">
    <property type="entry name" value="HisK_dim/P_dom"/>
</dbReference>
<dbReference type="Gene3D" id="3.30.450.20">
    <property type="entry name" value="PAS domain"/>
    <property type="match status" value="2"/>
</dbReference>
<comment type="catalytic activity">
    <reaction evidence="1">
        <text>ATP + protein L-histidine = ADP + protein N-phospho-L-histidine.</text>
        <dbReference type="EC" id="2.7.13.3"/>
    </reaction>
</comment>
<dbReference type="CDD" id="cd00082">
    <property type="entry name" value="HisKA"/>
    <property type="match status" value="1"/>
</dbReference>
<dbReference type="Pfam" id="PF08447">
    <property type="entry name" value="PAS_3"/>
    <property type="match status" value="1"/>
</dbReference>
<dbReference type="CDD" id="cd00088">
    <property type="entry name" value="HPT"/>
    <property type="match status" value="1"/>
</dbReference>
<dbReference type="InterPro" id="IPR013656">
    <property type="entry name" value="PAS_4"/>
</dbReference>
<dbReference type="Gene3D" id="3.40.50.2300">
    <property type="match status" value="1"/>
</dbReference>
<dbReference type="SMART" id="SM00448">
    <property type="entry name" value="REC"/>
    <property type="match status" value="1"/>
</dbReference>
<feature type="domain" description="PAC" evidence="8">
    <location>
        <begin position="247"/>
        <end position="303"/>
    </location>
</feature>
<dbReference type="GO" id="GO:0000155">
    <property type="term" value="F:phosphorelay sensor kinase activity"/>
    <property type="evidence" value="ECO:0007669"/>
    <property type="project" value="InterPro"/>
</dbReference>
<dbReference type="SMART" id="SM00091">
    <property type="entry name" value="PAS"/>
    <property type="match status" value="2"/>
</dbReference>
<dbReference type="InterPro" id="IPR011006">
    <property type="entry name" value="CheY-like_superfamily"/>
</dbReference>
<evidence type="ECO:0000259" key="6">
    <source>
        <dbReference type="PROSITE" id="PS50109"/>
    </source>
</evidence>
<dbReference type="PANTHER" id="PTHR45339">
    <property type="entry name" value="HYBRID SIGNAL TRANSDUCTION HISTIDINE KINASE J"/>
    <property type="match status" value="1"/>
</dbReference>
<feature type="modified residue" description="Phosphohistidine" evidence="4">
    <location>
        <position position="773"/>
    </location>
</feature>
<evidence type="ECO:0000313" key="12">
    <source>
        <dbReference type="Proteomes" id="UP000315995"/>
    </source>
</evidence>
<dbReference type="InterPro" id="IPR005467">
    <property type="entry name" value="His_kinase_dom"/>
</dbReference>
<dbReference type="InterPro" id="IPR036641">
    <property type="entry name" value="HPT_dom_sf"/>
</dbReference>
<dbReference type="SMART" id="SM00073">
    <property type="entry name" value="HPT"/>
    <property type="match status" value="1"/>
</dbReference>
<evidence type="ECO:0000256" key="1">
    <source>
        <dbReference type="ARBA" id="ARBA00000085"/>
    </source>
</evidence>
<evidence type="ECO:0000259" key="9">
    <source>
        <dbReference type="PROSITE" id="PS50894"/>
    </source>
</evidence>
<dbReference type="SMART" id="SM00388">
    <property type="entry name" value="HisKA"/>
    <property type="match status" value="1"/>
</dbReference>
<dbReference type="PROSITE" id="PS50110">
    <property type="entry name" value="RESPONSE_REGULATORY"/>
    <property type="match status" value="1"/>
</dbReference>
<evidence type="ECO:0000256" key="5">
    <source>
        <dbReference type="PROSITE-ProRule" id="PRU00169"/>
    </source>
</evidence>
<dbReference type="AlphaFoldDB" id="A0A4Y6PSV2"/>
<proteinExistence type="predicted"/>
<evidence type="ECO:0000256" key="2">
    <source>
        <dbReference type="ARBA" id="ARBA00012438"/>
    </source>
</evidence>
<dbReference type="Pfam" id="PF08448">
    <property type="entry name" value="PAS_4"/>
    <property type="match status" value="1"/>
</dbReference>
<dbReference type="Gene3D" id="1.10.287.130">
    <property type="match status" value="1"/>
</dbReference>
<feature type="modified residue" description="4-aspartylphosphate" evidence="5">
    <location>
        <position position="625"/>
    </location>
</feature>
<dbReference type="Gene3D" id="3.30.565.10">
    <property type="entry name" value="Histidine kinase-like ATPase, C-terminal domain"/>
    <property type="match status" value="1"/>
</dbReference>
<dbReference type="PROSITE" id="PS50109">
    <property type="entry name" value="HIS_KIN"/>
    <property type="match status" value="1"/>
</dbReference>
<dbReference type="InterPro" id="IPR004358">
    <property type="entry name" value="Sig_transdc_His_kin-like_C"/>
</dbReference>
<dbReference type="PROSITE" id="PS50113">
    <property type="entry name" value="PAC"/>
    <property type="match status" value="1"/>
</dbReference>
<dbReference type="SUPFAM" id="SSF47226">
    <property type="entry name" value="Histidine-containing phosphotransfer domain, HPT domain"/>
    <property type="match status" value="1"/>
</dbReference>
<dbReference type="EC" id="2.7.13.3" evidence="2"/>
<dbReference type="EMBL" id="CP041186">
    <property type="protein sequence ID" value="QDG51303.1"/>
    <property type="molecule type" value="Genomic_DNA"/>
</dbReference>
<feature type="domain" description="4Fe-4S ferredoxin-type" evidence="10">
    <location>
        <begin position="544"/>
        <end position="574"/>
    </location>
</feature>
<dbReference type="NCBIfam" id="TIGR00229">
    <property type="entry name" value="sensory_box"/>
    <property type="match status" value="1"/>
</dbReference>
<keyword evidence="12" id="KW-1185">Reference proteome</keyword>
<dbReference type="PROSITE" id="PS50894">
    <property type="entry name" value="HPT"/>
    <property type="match status" value="1"/>
</dbReference>
<evidence type="ECO:0000256" key="4">
    <source>
        <dbReference type="PROSITE-ProRule" id="PRU00110"/>
    </source>
</evidence>
<reference evidence="11 12" key="1">
    <citation type="submission" date="2019-06" db="EMBL/GenBank/DDBJ databases">
        <title>Persicimonas caeni gen. nov., sp. nov., a predatory bacterium isolated from solar saltern.</title>
        <authorList>
            <person name="Wang S."/>
        </authorList>
    </citation>
    <scope>NUCLEOTIDE SEQUENCE [LARGE SCALE GENOMIC DNA]</scope>
    <source>
        <strain evidence="11 12">YN101</strain>
    </source>
</reference>
<dbReference type="Pfam" id="PF00512">
    <property type="entry name" value="HisKA"/>
    <property type="match status" value="1"/>
</dbReference>
<dbReference type="SUPFAM" id="SSF47384">
    <property type="entry name" value="Homodimeric domain of signal transducing histidine kinase"/>
    <property type="match status" value="1"/>
</dbReference>
<name>A0A4Y6PSV2_PERCE</name>
<dbReference type="Proteomes" id="UP000315995">
    <property type="component" value="Chromosome"/>
</dbReference>
<dbReference type="InterPro" id="IPR035965">
    <property type="entry name" value="PAS-like_dom_sf"/>
</dbReference>
<dbReference type="Pfam" id="PF01627">
    <property type="entry name" value="Hpt"/>
    <property type="match status" value="1"/>
</dbReference>
<evidence type="ECO:0000313" key="11">
    <source>
        <dbReference type="EMBL" id="QDG51303.1"/>
    </source>
</evidence>
<dbReference type="InterPro" id="IPR000014">
    <property type="entry name" value="PAS"/>
</dbReference>
<dbReference type="SUPFAM" id="SSF52172">
    <property type="entry name" value="CheY-like"/>
    <property type="match status" value="1"/>
</dbReference>
<evidence type="ECO:0000259" key="10">
    <source>
        <dbReference type="PROSITE" id="PS51379"/>
    </source>
</evidence>
<evidence type="ECO:0000259" key="7">
    <source>
        <dbReference type="PROSITE" id="PS50110"/>
    </source>
</evidence>
<dbReference type="RefSeq" id="WP_141197788.1">
    <property type="nucleotide sequence ID" value="NZ_CP041186.1"/>
</dbReference>
<feature type="domain" description="Histidine kinase" evidence="6">
    <location>
        <begin position="321"/>
        <end position="541"/>
    </location>
</feature>
<dbReference type="InterPro" id="IPR001610">
    <property type="entry name" value="PAC"/>
</dbReference>
<dbReference type="InterPro" id="IPR000700">
    <property type="entry name" value="PAS-assoc_C"/>
</dbReference>
<dbReference type="SMART" id="SM00387">
    <property type="entry name" value="HATPase_c"/>
    <property type="match status" value="1"/>
</dbReference>